<dbReference type="RefSeq" id="WP_160727079.1">
    <property type="nucleotide sequence ID" value="NZ_WTYC01000002.1"/>
</dbReference>
<evidence type="ECO:0000259" key="7">
    <source>
        <dbReference type="PROSITE" id="PS50110"/>
    </source>
</evidence>
<organism evidence="8 9">
    <name type="scientific">Qipengyuania vulgaris</name>
    <dbReference type="NCBI Taxonomy" id="291985"/>
    <lineage>
        <taxon>Bacteria</taxon>
        <taxon>Pseudomonadati</taxon>
        <taxon>Pseudomonadota</taxon>
        <taxon>Alphaproteobacteria</taxon>
        <taxon>Sphingomonadales</taxon>
        <taxon>Erythrobacteraceae</taxon>
        <taxon>Qipengyuania</taxon>
    </lineage>
</organism>
<keyword evidence="2" id="KW-0902">Two-component regulatory system</keyword>
<protein>
    <submittedName>
        <fullName evidence="8">Response regulator</fullName>
    </submittedName>
</protein>
<evidence type="ECO:0000256" key="5">
    <source>
        <dbReference type="ARBA" id="ARBA00023163"/>
    </source>
</evidence>
<dbReference type="PROSITE" id="PS50110">
    <property type="entry name" value="RESPONSE_REGULATORY"/>
    <property type="match status" value="1"/>
</dbReference>
<dbReference type="OrthoDB" id="9814495at2"/>
<dbReference type="AlphaFoldDB" id="A0A844XQ18"/>
<name>A0A844XQ18_9SPHN</name>
<dbReference type="GO" id="GO:0005829">
    <property type="term" value="C:cytosol"/>
    <property type="evidence" value="ECO:0007669"/>
    <property type="project" value="TreeGrafter"/>
</dbReference>
<dbReference type="InterPro" id="IPR039420">
    <property type="entry name" value="WalR-like"/>
</dbReference>
<evidence type="ECO:0000313" key="9">
    <source>
        <dbReference type="Proteomes" id="UP000448199"/>
    </source>
</evidence>
<evidence type="ECO:0000256" key="4">
    <source>
        <dbReference type="ARBA" id="ARBA00023125"/>
    </source>
</evidence>
<evidence type="ECO:0000256" key="3">
    <source>
        <dbReference type="ARBA" id="ARBA00023015"/>
    </source>
</evidence>
<comment type="caution">
    <text evidence="8">The sequence shown here is derived from an EMBL/GenBank/DDBJ whole genome shotgun (WGS) entry which is preliminary data.</text>
</comment>
<dbReference type="PANTHER" id="PTHR48111">
    <property type="entry name" value="REGULATOR OF RPOS"/>
    <property type="match status" value="1"/>
</dbReference>
<dbReference type="GO" id="GO:0032993">
    <property type="term" value="C:protein-DNA complex"/>
    <property type="evidence" value="ECO:0007669"/>
    <property type="project" value="TreeGrafter"/>
</dbReference>
<evidence type="ECO:0000256" key="6">
    <source>
        <dbReference type="PROSITE-ProRule" id="PRU00169"/>
    </source>
</evidence>
<dbReference type="GO" id="GO:0006355">
    <property type="term" value="P:regulation of DNA-templated transcription"/>
    <property type="evidence" value="ECO:0007669"/>
    <property type="project" value="TreeGrafter"/>
</dbReference>
<dbReference type="Gene3D" id="3.40.50.2300">
    <property type="match status" value="1"/>
</dbReference>
<dbReference type="InterPro" id="IPR001789">
    <property type="entry name" value="Sig_transdc_resp-reg_receiver"/>
</dbReference>
<keyword evidence="5" id="KW-0804">Transcription</keyword>
<dbReference type="InterPro" id="IPR011006">
    <property type="entry name" value="CheY-like_superfamily"/>
</dbReference>
<feature type="modified residue" description="4-aspartylphosphate" evidence="6">
    <location>
        <position position="52"/>
    </location>
</feature>
<evidence type="ECO:0000256" key="1">
    <source>
        <dbReference type="ARBA" id="ARBA00022553"/>
    </source>
</evidence>
<keyword evidence="9" id="KW-1185">Reference proteome</keyword>
<dbReference type="SUPFAM" id="SSF52172">
    <property type="entry name" value="CheY-like"/>
    <property type="match status" value="1"/>
</dbReference>
<gene>
    <name evidence="8" type="ORF">GRI69_04490</name>
</gene>
<proteinExistence type="predicted"/>
<dbReference type="PANTHER" id="PTHR48111:SF1">
    <property type="entry name" value="TWO-COMPONENT RESPONSE REGULATOR ORR33"/>
    <property type="match status" value="1"/>
</dbReference>
<dbReference type="GO" id="GO:0000156">
    <property type="term" value="F:phosphorelay response regulator activity"/>
    <property type="evidence" value="ECO:0007669"/>
    <property type="project" value="TreeGrafter"/>
</dbReference>
<dbReference type="GO" id="GO:0000976">
    <property type="term" value="F:transcription cis-regulatory region binding"/>
    <property type="evidence" value="ECO:0007669"/>
    <property type="project" value="TreeGrafter"/>
</dbReference>
<dbReference type="SMART" id="SM00448">
    <property type="entry name" value="REC"/>
    <property type="match status" value="1"/>
</dbReference>
<dbReference type="EMBL" id="WTYC01000002">
    <property type="protein sequence ID" value="MXO47514.1"/>
    <property type="molecule type" value="Genomic_DNA"/>
</dbReference>
<evidence type="ECO:0000313" key="8">
    <source>
        <dbReference type="EMBL" id="MXO47514.1"/>
    </source>
</evidence>
<feature type="domain" description="Response regulatory" evidence="7">
    <location>
        <begin position="2"/>
        <end position="112"/>
    </location>
</feature>
<accession>A0A844XQ18</accession>
<evidence type="ECO:0000256" key="2">
    <source>
        <dbReference type="ARBA" id="ARBA00023012"/>
    </source>
</evidence>
<dbReference type="Proteomes" id="UP000448199">
    <property type="component" value="Unassembled WGS sequence"/>
</dbReference>
<reference evidence="8 9" key="1">
    <citation type="submission" date="2019-12" db="EMBL/GenBank/DDBJ databases">
        <title>Genomic-based taxomic classification of the family Erythrobacteraceae.</title>
        <authorList>
            <person name="Xu L."/>
        </authorList>
    </citation>
    <scope>NUCLEOTIDE SEQUENCE [LARGE SCALE GENOMIC DNA]</scope>
    <source>
        <strain evidence="8 9">DSM 17792</strain>
    </source>
</reference>
<keyword evidence="3" id="KW-0805">Transcription regulation</keyword>
<keyword evidence="1 6" id="KW-0597">Phosphoprotein</keyword>
<sequence>MKILIVEDEALIAMSIQAVLEDNGYDVVEIADDEASALLAAAQHNPELALVDMRLAGGDSGLSVAQKLNAMGVAVVFATGNCPGAAIEKLAIRCLHKPLSDDQIVAGLSVADAKRRGAANPPPPPPGMHLFD</sequence>
<dbReference type="Pfam" id="PF00072">
    <property type="entry name" value="Response_reg"/>
    <property type="match status" value="1"/>
</dbReference>
<keyword evidence="4" id="KW-0238">DNA-binding</keyword>